<dbReference type="EMBL" id="BDQV01000485">
    <property type="protein sequence ID" value="GAY65480.1"/>
    <property type="molecule type" value="Genomic_DNA"/>
</dbReference>
<evidence type="ECO:0000256" key="2">
    <source>
        <dbReference type="ARBA" id="ARBA00005985"/>
    </source>
</evidence>
<keyword evidence="4" id="KW-1133">Transmembrane helix</keyword>
<dbReference type="AlphaFoldDB" id="A0A2H5QLJ4"/>
<evidence type="ECO:0000256" key="3">
    <source>
        <dbReference type="ARBA" id="ARBA00022679"/>
    </source>
</evidence>
<sequence>MGVTYIYGSTLSRDYDGIDGITFLHAHAGFAGRGRRKKFGMNTLCVVLGKEKVLPLCVNMMLVGYECALVAGASSSFMINKLVTIIGHSILALILWIQSKKVDLDNFESTFGFYMLIWKASDRLLSTCDY</sequence>
<keyword evidence="6" id="KW-1185">Reference proteome</keyword>
<accession>A0A2H5QLJ4</accession>
<gene>
    <name evidence="5" type="ORF">CUMW_241400</name>
</gene>
<comment type="caution">
    <text evidence="5">The sequence shown here is derived from an EMBL/GenBank/DDBJ whole genome shotgun (WGS) entry which is preliminary data.</text>
</comment>
<proteinExistence type="inferred from homology"/>
<keyword evidence="4" id="KW-0472">Membrane</keyword>
<dbReference type="Proteomes" id="UP000236630">
    <property type="component" value="Unassembled WGS sequence"/>
</dbReference>
<dbReference type="GO" id="GO:0016740">
    <property type="term" value="F:transferase activity"/>
    <property type="evidence" value="ECO:0007669"/>
    <property type="project" value="UniProtKB-KW"/>
</dbReference>
<comment type="similarity">
    <text evidence="2">Belongs to the UbiA prenyltransferase family.</text>
</comment>
<feature type="transmembrane region" description="Helical" evidence="4">
    <location>
        <begin position="77"/>
        <end position="97"/>
    </location>
</feature>
<protein>
    <submittedName>
        <fullName evidence="5">Uncharacterized protein</fullName>
    </submittedName>
</protein>
<reference evidence="5 6" key="1">
    <citation type="journal article" date="2017" name="Front. Genet.">
        <title>Draft sequencing of the heterozygous diploid genome of Satsuma (Citrus unshiu Marc.) using a hybrid assembly approach.</title>
        <authorList>
            <person name="Shimizu T."/>
            <person name="Tanizawa Y."/>
            <person name="Mochizuki T."/>
            <person name="Nagasaki H."/>
            <person name="Yoshioka T."/>
            <person name="Toyoda A."/>
            <person name="Fujiyama A."/>
            <person name="Kaminuma E."/>
            <person name="Nakamura Y."/>
        </authorList>
    </citation>
    <scope>NUCLEOTIDE SEQUENCE [LARGE SCALE GENOMIC DNA]</scope>
    <source>
        <strain evidence="6">cv. Miyagawa wase</strain>
    </source>
</reference>
<keyword evidence="4" id="KW-0812">Transmembrane</keyword>
<feature type="transmembrane region" description="Helical" evidence="4">
    <location>
        <begin position="53"/>
        <end position="71"/>
    </location>
</feature>
<evidence type="ECO:0000313" key="5">
    <source>
        <dbReference type="EMBL" id="GAY65480.1"/>
    </source>
</evidence>
<keyword evidence="3" id="KW-0808">Transferase</keyword>
<dbReference type="PANTHER" id="PTHR43009:SF7">
    <property type="entry name" value="HOMOGENTISATE GERANYLGERANYLTRANSFERASE, CHLOROPLASTIC"/>
    <property type="match status" value="1"/>
</dbReference>
<evidence type="ECO:0000256" key="1">
    <source>
        <dbReference type="ARBA" id="ARBA00004508"/>
    </source>
</evidence>
<organism evidence="5 6">
    <name type="scientific">Citrus unshiu</name>
    <name type="common">Satsuma mandarin</name>
    <name type="synonym">Citrus nobilis var. unshiu</name>
    <dbReference type="NCBI Taxonomy" id="55188"/>
    <lineage>
        <taxon>Eukaryota</taxon>
        <taxon>Viridiplantae</taxon>
        <taxon>Streptophyta</taxon>
        <taxon>Embryophyta</taxon>
        <taxon>Tracheophyta</taxon>
        <taxon>Spermatophyta</taxon>
        <taxon>Magnoliopsida</taxon>
        <taxon>eudicotyledons</taxon>
        <taxon>Gunneridae</taxon>
        <taxon>Pentapetalae</taxon>
        <taxon>rosids</taxon>
        <taxon>malvids</taxon>
        <taxon>Sapindales</taxon>
        <taxon>Rutaceae</taxon>
        <taxon>Aurantioideae</taxon>
        <taxon>Citrus</taxon>
    </lineage>
</organism>
<dbReference type="PANTHER" id="PTHR43009">
    <property type="entry name" value="HOMOGENTISATE SOLANESYLTRANSFERASE, CHLOROPLASTIC"/>
    <property type="match status" value="1"/>
</dbReference>
<name>A0A2H5QLJ4_CITUN</name>
<evidence type="ECO:0000313" key="6">
    <source>
        <dbReference type="Proteomes" id="UP000236630"/>
    </source>
</evidence>
<comment type="subcellular location">
    <subcellularLocation>
        <location evidence="1">Plastid</location>
        <location evidence="1">Chloroplast membrane</location>
        <topology evidence="1">Multi-pass membrane protein</topology>
    </subcellularLocation>
</comment>
<evidence type="ECO:0000256" key="4">
    <source>
        <dbReference type="SAM" id="Phobius"/>
    </source>
</evidence>